<feature type="compositionally biased region" description="Polar residues" evidence="1">
    <location>
        <begin position="91"/>
        <end position="112"/>
    </location>
</feature>
<dbReference type="RefSeq" id="XP_002678607.1">
    <property type="nucleotide sequence ID" value="XM_002678561.1"/>
</dbReference>
<dbReference type="OMA" id="WIDDTEY"/>
<evidence type="ECO:0000313" key="3">
    <source>
        <dbReference type="EMBL" id="EFC45863.1"/>
    </source>
</evidence>
<feature type="compositionally biased region" description="Basic and acidic residues" evidence="1">
    <location>
        <begin position="573"/>
        <end position="595"/>
    </location>
</feature>
<feature type="region of interest" description="Disordered" evidence="1">
    <location>
        <begin position="269"/>
        <end position="298"/>
    </location>
</feature>
<dbReference type="VEuPathDB" id="AmoebaDB:NAEGRDRAFT_48133"/>
<sequence length="602" mass="68483">MDNTQPAAKPSLRFYIPITPIDFDSYEDPLADKYPTTVINFKKLLRDAKKFIEKTSGKRVSTPKRKAKKVVDDDEESEGEMMEDEEPSKLPTETNATTTSDNNNEASSSSTIGFGFLASNNDEEEEYVFESESAPTQPQPSEQEKDKQRREKLKTNTILTTGLLTQSDRGEIDPDELDWELLSETNSHANRLNDVIHNITKRERQLKYSLTLPERGSSKSTKKKKEEEKRRFDYDSEDSFIDDTEYDVIATDFPMIPHQEAQQLEKHTFYDDEDSEEDSDESSSDEDDTLGGDDQKNSKFHEEIEEAITELEELSKSLGFDSSKSYKTIPPELNEGIKKLALARLKHFKKGVPNTLLKRLRKIPPLNFGPKTIKDRMKSLVNEHEQVAYPAEISTLKTALKEALFREVANKLNETTLTYSATVYETLRDKFRKEANMRLSLSQETNELIKQIINKTFEYVDSHNKGKPVEEHLDKRKELDQFIKELRSIWPSKTDVIKKLKALVPEIESIRPSSSSASLATSSKEGSSSKPSEASSSSAPSSSTTTGEEKKKKKSSSSSADGEKKRKRTVKRNKSEKSDKKDEDSEPEEKSEPPRVAKKKKE</sequence>
<name>D2VB82_NAEGR</name>
<accession>D2VB82</accession>
<dbReference type="KEGG" id="ngr:NAEGRDRAFT_48133"/>
<dbReference type="Pfam" id="PF08729">
    <property type="entry name" value="HUN"/>
    <property type="match status" value="1"/>
</dbReference>
<keyword evidence="4" id="KW-1185">Reference proteome</keyword>
<dbReference type="AlphaFoldDB" id="D2VB82"/>
<feature type="region of interest" description="Disordered" evidence="1">
    <location>
        <begin position="509"/>
        <end position="602"/>
    </location>
</feature>
<feature type="region of interest" description="Disordered" evidence="1">
    <location>
        <begin position="207"/>
        <end position="233"/>
    </location>
</feature>
<feature type="compositionally biased region" description="Acidic residues" evidence="1">
    <location>
        <begin position="72"/>
        <end position="86"/>
    </location>
</feature>
<feature type="compositionally biased region" description="Acidic residues" evidence="1">
    <location>
        <begin position="271"/>
        <end position="291"/>
    </location>
</feature>
<dbReference type="InParanoid" id="D2VB82"/>
<dbReference type="EMBL" id="GG738861">
    <property type="protein sequence ID" value="EFC45863.1"/>
    <property type="molecule type" value="Genomic_DNA"/>
</dbReference>
<dbReference type="OrthoDB" id="10448951at2759"/>
<evidence type="ECO:0000259" key="2">
    <source>
        <dbReference type="Pfam" id="PF08729"/>
    </source>
</evidence>
<feature type="region of interest" description="Disordered" evidence="1">
    <location>
        <begin position="52"/>
        <end position="157"/>
    </location>
</feature>
<feature type="domain" description="Hpc2-related" evidence="2">
    <location>
        <begin position="219"/>
        <end position="277"/>
    </location>
</feature>
<evidence type="ECO:0000313" key="4">
    <source>
        <dbReference type="Proteomes" id="UP000006671"/>
    </source>
</evidence>
<reference evidence="3 4" key="1">
    <citation type="journal article" date="2010" name="Cell">
        <title>The genome of Naegleria gruberi illuminates early eukaryotic versatility.</title>
        <authorList>
            <person name="Fritz-Laylin L.K."/>
            <person name="Prochnik S.E."/>
            <person name="Ginger M.L."/>
            <person name="Dacks J.B."/>
            <person name="Carpenter M.L."/>
            <person name="Field M.C."/>
            <person name="Kuo A."/>
            <person name="Paredez A."/>
            <person name="Chapman J."/>
            <person name="Pham J."/>
            <person name="Shu S."/>
            <person name="Neupane R."/>
            <person name="Cipriano M."/>
            <person name="Mancuso J."/>
            <person name="Tu H."/>
            <person name="Salamov A."/>
            <person name="Lindquist E."/>
            <person name="Shapiro H."/>
            <person name="Lucas S."/>
            <person name="Grigoriev I.V."/>
            <person name="Cande W.Z."/>
            <person name="Fulton C."/>
            <person name="Rokhsar D.S."/>
            <person name="Dawson S.C."/>
        </authorList>
    </citation>
    <scope>NUCLEOTIDE SEQUENCE [LARGE SCALE GENOMIC DNA]</scope>
    <source>
        <strain evidence="3 4">NEG-M</strain>
    </source>
</reference>
<gene>
    <name evidence="3" type="ORF">NAEGRDRAFT_48133</name>
</gene>
<evidence type="ECO:0000256" key="1">
    <source>
        <dbReference type="SAM" id="MobiDB-lite"/>
    </source>
</evidence>
<protein>
    <submittedName>
        <fullName evidence="3">Predicted protein</fullName>
    </submittedName>
</protein>
<dbReference type="InterPro" id="IPR014840">
    <property type="entry name" value="HRD"/>
</dbReference>
<dbReference type="GeneID" id="8850473"/>
<dbReference type="Proteomes" id="UP000006671">
    <property type="component" value="Unassembled WGS sequence"/>
</dbReference>
<proteinExistence type="predicted"/>
<organism evidence="4">
    <name type="scientific">Naegleria gruberi</name>
    <name type="common">Amoeba</name>
    <dbReference type="NCBI Taxonomy" id="5762"/>
    <lineage>
        <taxon>Eukaryota</taxon>
        <taxon>Discoba</taxon>
        <taxon>Heterolobosea</taxon>
        <taxon>Tetramitia</taxon>
        <taxon>Eutetramitia</taxon>
        <taxon>Vahlkampfiidae</taxon>
        <taxon>Naegleria</taxon>
    </lineage>
</organism>
<feature type="compositionally biased region" description="Basic and acidic residues" evidence="1">
    <location>
        <begin position="224"/>
        <end position="233"/>
    </location>
</feature>
<feature type="compositionally biased region" description="Low complexity" evidence="1">
    <location>
        <begin position="513"/>
        <end position="546"/>
    </location>
</feature>